<name>A0A4R1F847_9GAMM</name>
<dbReference type="InterPro" id="IPR006913">
    <property type="entry name" value="CENP-V/GFA"/>
</dbReference>
<keyword evidence="3" id="KW-0862">Zinc</keyword>
<dbReference type="PROSITE" id="PS51891">
    <property type="entry name" value="CENP_V_GFA"/>
    <property type="match status" value="1"/>
</dbReference>
<dbReference type="Gene3D" id="3.90.1590.10">
    <property type="entry name" value="glutathione-dependent formaldehyde- activating enzyme (gfa)"/>
    <property type="match status" value="1"/>
</dbReference>
<evidence type="ECO:0000256" key="2">
    <source>
        <dbReference type="ARBA" id="ARBA00022723"/>
    </source>
</evidence>
<dbReference type="InterPro" id="IPR011057">
    <property type="entry name" value="Mss4-like_sf"/>
</dbReference>
<dbReference type="RefSeq" id="WP_131904523.1">
    <property type="nucleotide sequence ID" value="NZ_BAAAFU010000008.1"/>
</dbReference>
<evidence type="ECO:0000256" key="1">
    <source>
        <dbReference type="ARBA" id="ARBA00005495"/>
    </source>
</evidence>
<dbReference type="EMBL" id="SMFQ01000002">
    <property type="protein sequence ID" value="TCJ88849.1"/>
    <property type="molecule type" value="Genomic_DNA"/>
</dbReference>
<dbReference type="AlphaFoldDB" id="A0A4R1F847"/>
<dbReference type="OrthoDB" id="4188830at2"/>
<protein>
    <recommendedName>
        <fullName evidence="5">CENP-V/GFA domain-containing protein</fullName>
    </recommendedName>
</protein>
<keyword evidence="4" id="KW-0456">Lyase</keyword>
<proteinExistence type="inferred from homology"/>
<evidence type="ECO:0000256" key="4">
    <source>
        <dbReference type="ARBA" id="ARBA00023239"/>
    </source>
</evidence>
<comment type="similarity">
    <text evidence="1">Belongs to the Gfa family.</text>
</comment>
<keyword evidence="7" id="KW-1185">Reference proteome</keyword>
<evidence type="ECO:0000256" key="3">
    <source>
        <dbReference type="ARBA" id="ARBA00022833"/>
    </source>
</evidence>
<evidence type="ECO:0000259" key="5">
    <source>
        <dbReference type="PROSITE" id="PS51891"/>
    </source>
</evidence>
<dbReference type="SUPFAM" id="SSF51316">
    <property type="entry name" value="Mss4-like"/>
    <property type="match status" value="1"/>
</dbReference>
<dbReference type="PANTHER" id="PTHR33337:SF40">
    <property type="entry name" value="CENP-V_GFA DOMAIN-CONTAINING PROTEIN-RELATED"/>
    <property type="match status" value="1"/>
</dbReference>
<sequence length="144" mass="16101">MSKTKVKKTKGSCLCGEVKYEIAGSLGVFQYCHCSRCRKFTGSAHAANIIVAPDQFKWISGEELLGRFEFPEARHFATSFCTCCGSSLPWKTNSEKAVVIPAGTLDGDPELRPFQNIYYGSRADWYEDASDLIRYDELPLKKKG</sequence>
<dbReference type="Proteomes" id="UP000294887">
    <property type="component" value="Unassembled WGS sequence"/>
</dbReference>
<dbReference type="GO" id="GO:0016846">
    <property type="term" value="F:carbon-sulfur lyase activity"/>
    <property type="evidence" value="ECO:0007669"/>
    <property type="project" value="InterPro"/>
</dbReference>
<dbReference type="PANTHER" id="PTHR33337">
    <property type="entry name" value="GFA DOMAIN-CONTAINING PROTEIN"/>
    <property type="match status" value="1"/>
</dbReference>
<feature type="domain" description="CENP-V/GFA" evidence="5">
    <location>
        <begin position="9"/>
        <end position="120"/>
    </location>
</feature>
<gene>
    <name evidence="6" type="ORF">EV695_0709</name>
</gene>
<reference evidence="6 7" key="1">
    <citation type="submission" date="2019-03" db="EMBL/GenBank/DDBJ databases">
        <title>Genomic Encyclopedia of Type Strains, Phase IV (KMG-IV): sequencing the most valuable type-strain genomes for metagenomic binning, comparative biology and taxonomic classification.</title>
        <authorList>
            <person name="Goeker M."/>
        </authorList>
    </citation>
    <scope>NUCLEOTIDE SEQUENCE [LARGE SCALE GENOMIC DNA]</scope>
    <source>
        <strain evidence="6 7">DSM 24830</strain>
    </source>
</reference>
<keyword evidence="2" id="KW-0479">Metal-binding</keyword>
<accession>A0A4R1F847</accession>
<dbReference type="GO" id="GO:0046872">
    <property type="term" value="F:metal ion binding"/>
    <property type="evidence" value="ECO:0007669"/>
    <property type="project" value="UniProtKB-KW"/>
</dbReference>
<comment type="caution">
    <text evidence="6">The sequence shown here is derived from an EMBL/GenBank/DDBJ whole genome shotgun (WGS) entry which is preliminary data.</text>
</comment>
<organism evidence="6 7">
    <name type="scientific">Cocleimonas flava</name>
    <dbReference type="NCBI Taxonomy" id="634765"/>
    <lineage>
        <taxon>Bacteria</taxon>
        <taxon>Pseudomonadati</taxon>
        <taxon>Pseudomonadota</taxon>
        <taxon>Gammaproteobacteria</taxon>
        <taxon>Thiotrichales</taxon>
        <taxon>Thiotrichaceae</taxon>
        <taxon>Cocleimonas</taxon>
    </lineage>
</organism>
<evidence type="ECO:0000313" key="7">
    <source>
        <dbReference type="Proteomes" id="UP000294887"/>
    </source>
</evidence>
<evidence type="ECO:0000313" key="6">
    <source>
        <dbReference type="EMBL" id="TCJ88849.1"/>
    </source>
</evidence>
<dbReference type="Pfam" id="PF04828">
    <property type="entry name" value="GFA"/>
    <property type="match status" value="1"/>
</dbReference>